<sequence>MRKSLALAAAALAALLLASCASLPSSGGVNAGSPGTGEETLELDLQAPSPTEGASQEEILRGFINAATSPRSNYAVARQYLAPQFADQWQPGEGATIDRFADRDTVRVDDTRLQIDAVPAAELAANGQYQAAQSQAPIQLDYRFVKVGAEWRISEAPAGVLMDESNFSRVYRTHTLYFYDVDFRFAVPDVRWFAGRESVQTSIVRALLAGPADWLDAGVVSAFPEGVRLDPDAVPIDGGVADVSLEGVPVDDELAAQRMRFQLRESLASVPNVDDVQLSLDGTVQTGPLAFTAITDPVADTRAVVYDGTSFGRLAAGGGEIEPIPGLSDQIASLLPTAAALAPDAQAAAVRSVEGDVYRVDFEAQPVRVDDRAGLIAPAIDGQGYIWTVPAGSPREIRVTGPDGSAVAITPPWASSGIAALELAPDGTRLIALLDDGATSSFVAVAVARTGDGVPQSLGTAQLVLAGETGDAEDVSWLDQTTVASLTATEGGSGIVSQVLGGLATRRDGPAGGIQLDAAASPREYRVLTRDGELETVSGVGWQVRASGVRFLGTQLAG</sequence>
<dbReference type="InterPro" id="IPR059026">
    <property type="entry name" value="LpqB_N"/>
</dbReference>
<evidence type="ECO:0000259" key="2">
    <source>
        <dbReference type="SMART" id="SM00909"/>
    </source>
</evidence>
<feature type="domain" description="GerMN" evidence="2">
    <location>
        <begin position="200"/>
        <end position="289"/>
    </location>
</feature>
<dbReference type="InterPro" id="IPR018910">
    <property type="entry name" value="LpqB_C"/>
</dbReference>
<reference evidence="3" key="1">
    <citation type="journal article" date="2014" name="Int. J. Syst. Evol. Microbiol.">
        <title>Complete genome sequence of Corynebacterium casei LMG S-19264T (=DSM 44701T), isolated from a smear-ripened cheese.</title>
        <authorList>
            <consortium name="US DOE Joint Genome Institute (JGI-PGF)"/>
            <person name="Walter F."/>
            <person name="Albersmeier A."/>
            <person name="Kalinowski J."/>
            <person name="Ruckert C."/>
        </authorList>
    </citation>
    <scope>NUCLEOTIDE SEQUENCE</scope>
    <source>
        <strain evidence="3">JCM 3346</strain>
    </source>
</reference>
<comment type="caution">
    <text evidence="3">The sequence shown here is derived from an EMBL/GenBank/DDBJ whole genome shotgun (WGS) entry which is preliminary data.</text>
</comment>
<gene>
    <name evidence="3" type="ORF">GCM10010196_31090</name>
</gene>
<dbReference type="Pfam" id="PF10647">
    <property type="entry name" value="Gmad1"/>
    <property type="match status" value="1"/>
</dbReference>
<organism evidence="3 4">
    <name type="scientific">Agromyces mediolanus</name>
    <name type="common">Corynebacterium mediolanum</name>
    <dbReference type="NCBI Taxonomy" id="41986"/>
    <lineage>
        <taxon>Bacteria</taxon>
        <taxon>Bacillati</taxon>
        <taxon>Actinomycetota</taxon>
        <taxon>Actinomycetes</taxon>
        <taxon>Micrococcales</taxon>
        <taxon>Microbacteriaceae</taxon>
        <taxon>Agromyces</taxon>
    </lineage>
</organism>
<dbReference type="AlphaFoldDB" id="A0A918FFH2"/>
<keyword evidence="1" id="KW-0732">Signal</keyword>
<protein>
    <recommendedName>
        <fullName evidence="2">GerMN domain-containing protein</fullName>
    </recommendedName>
</protein>
<evidence type="ECO:0000313" key="3">
    <source>
        <dbReference type="EMBL" id="GGR34769.1"/>
    </source>
</evidence>
<dbReference type="Proteomes" id="UP000610303">
    <property type="component" value="Unassembled WGS sequence"/>
</dbReference>
<evidence type="ECO:0000313" key="4">
    <source>
        <dbReference type="Proteomes" id="UP000610303"/>
    </source>
</evidence>
<accession>A0A918FFH2</accession>
<feature type="signal peptide" evidence="1">
    <location>
        <begin position="1"/>
        <end position="31"/>
    </location>
</feature>
<dbReference type="Pfam" id="PF25976">
    <property type="entry name" value="LpqB_N"/>
    <property type="match status" value="1"/>
</dbReference>
<dbReference type="SMART" id="SM00909">
    <property type="entry name" value="Germane"/>
    <property type="match status" value="1"/>
</dbReference>
<name>A0A918FFH2_AGRME</name>
<dbReference type="InterPro" id="IPR019606">
    <property type="entry name" value="GerMN"/>
</dbReference>
<keyword evidence="4" id="KW-1185">Reference proteome</keyword>
<dbReference type="RefSeq" id="WP_189086311.1">
    <property type="nucleotide sequence ID" value="NZ_BMRJ01000004.1"/>
</dbReference>
<reference evidence="3" key="2">
    <citation type="submission" date="2020-09" db="EMBL/GenBank/DDBJ databases">
        <authorList>
            <person name="Sun Q."/>
            <person name="Ohkuma M."/>
        </authorList>
    </citation>
    <scope>NUCLEOTIDE SEQUENCE</scope>
    <source>
        <strain evidence="3">JCM 3346</strain>
    </source>
</reference>
<proteinExistence type="predicted"/>
<evidence type="ECO:0000256" key="1">
    <source>
        <dbReference type="SAM" id="SignalP"/>
    </source>
</evidence>
<dbReference type="Pfam" id="PF10646">
    <property type="entry name" value="Germane"/>
    <property type="match status" value="1"/>
</dbReference>
<dbReference type="SUPFAM" id="SSF82171">
    <property type="entry name" value="DPP6 N-terminal domain-like"/>
    <property type="match status" value="1"/>
</dbReference>
<dbReference type="EMBL" id="BMRJ01000004">
    <property type="protein sequence ID" value="GGR34769.1"/>
    <property type="molecule type" value="Genomic_DNA"/>
</dbReference>
<feature type="chain" id="PRO_5037733224" description="GerMN domain-containing protein" evidence="1">
    <location>
        <begin position="32"/>
        <end position="558"/>
    </location>
</feature>
<dbReference type="PROSITE" id="PS51257">
    <property type="entry name" value="PROKAR_LIPOPROTEIN"/>
    <property type="match status" value="1"/>
</dbReference>